<dbReference type="SUPFAM" id="SSF52058">
    <property type="entry name" value="L domain-like"/>
    <property type="match status" value="1"/>
</dbReference>
<dbReference type="RefSeq" id="XP_006812394.1">
    <property type="nucleotide sequence ID" value="XM_006812331.1"/>
</dbReference>
<dbReference type="InterPro" id="IPR032675">
    <property type="entry name" value="LRR_dom_sf"/>
</dbReference>
<dbReference type="Pfam" id="PF13855">
    <property type="entry name" value="LRR_8"/>
    <property type="match status" value="1"/>
</dbReference>
<dbReference type="PROSITE" id="PS51450">
    <property type="entry name" value="LRR"/>
    <property type="match status" value="1"/>
</dbReference>
<dbReference type="InterPro" id="IPR050216">
    <property type="entry name" value="LRR_domain-containing"/>
</dbReference>
<name>A0ABM0LXA3_SACKO</name>
<gene>
    <name evidence="4" type="primary">LOC102804538</name>
</gene>
<dbReference type="GeneID" id="102804538"/>
<dbReference type="Gene3D" id="3.80.10.10">
    <property type="entry name" value="Ribonuclease Inhibitor"/>
    <property type="match status" value="1"/>
</dbReference>
<keyword evidence="1" id="KW-0433">Leucine-rich repeat</keyword>
<evidence type="ECO:0000313" key="3">
    <source>
        <dbReference type="Proteomes" id="UP000694865"/>
    </source>
</evidence>
<accession>A0ABM0LXA3</accession>
<evidence type="ECO:0000256" key="1">
    <source>
        <dbReference type="ARBA" id="ARBA00022614"/>
    </source>
</evidence>
<dbReference type="PANTHER" id="PTHR48051:SF1">
    <property type="entry name" value="RAS SUPPRESSOR PROTEIN 1"/>
    <property type="match status" value="1"/>
</dbReference>
<keyword evidence="2" id="KW-0677">Repeat</keyword>
<organism evidence="3 4">
    <name type="scientific">Saccoglossus kowalevskii</name>
    <name type="common">Acorn worm</name>
    <dbReference type="NCBI Taxonomy" id="10224"/>
    <lineage>
        <taxon>Eukaryota</taxon>
        <taxon>Metazoa</taxon>
        <taxon>Hemichordata</taxon>
        <taxon>Enteropneusta</taxon>
        <taxon>Harrimaniidae</taxon>
        <taxon>Saccoglossus</taxon>
    </lineage>
</organism>
<evidence type="ECO:0000313" key="4">
    <source>
        <dbReference type="RefSeq" id="XP_006812394.1"/>
    </source>
</evidence>
<keyword evidence="3" id="KW-1185">Reference proteome</keyword>
<dbReference type="InterPro" id="IPR001611">
    <property type="entry name" value="Leu-rich_rpt"/>
</dbReference>
<dbReference type="Proteomes" id="UP000694865">
    <property type="component" value="Unplaced"/>
</dbReference>
<reference evidence="4" key="1">
    <citation type="submission" date="2025-08" db="UniProtKB">
        <authorList>
            <consortium name="RefSeq"/>
        </authorList>
    </citation>
    <scope>IDENTIFICATION</scope>
    <source>
        <tissue evidence="4">Testes</tissue>
    </source>
</reference>
<proteinExistence type="predicted"/>
<dbReference type="PANTHER" id="PTHR48051">
    <property type="match status" value="1"/>
</dbReference>
<protein>
    <submittedName>
        <fullName evidence="4">Leucine-rich repeat protein soc-2 homolog</fullName>
    </submittedName>
</protein>
<sequence>MGNVLAKLQTRRLDGITKTNLKMHQFDKLFRAAGESGILILERYVKTDAELEMAIGSRKQKNMNVDNVLCLRLVGTRVKTIPVSIGIFSHLVDLDLSNNYIDELPWSIVYLKQLEIMNLSYNLLTNLPCCIGCMRTLVSINLCYNNITYLPTEILYLTRLEQLDVTGNKTLISPPLTKAEKGVDAVMDFLRMRSQRKDMWGNRNQKPDFEKSLFELCINCILKYKVEFLELSYVPPVIKTHLLECTNKMGKFAVSKCSRCKCYFSTTVNFEMHLCK</sequence>
<evidence type="ECO:0000256" key="2">
    <source>
        <dbReference type="ARBA" id="ARBA00022737"/>
    </source>
</evidence>